<accession>A0A561ERS2</accession>
<sequence>MGHRVKAPTFSWAHCRKVRARSTWRLWLASGSSSAPGPTTEDKYITADWTEREGLEFARLMLEYVDSQNALRHRAPDKDASR</sequence>
<reference evidence="1 2" key="1">
    <citation type="submission" date="2019-06" db="EMBL/GenBank/DDBJ databases">
        <title>Sequencing the genomes of 1000 actinobacteria strains.</title>
        <authorList>
            <person name="Klenk H.-P."/>
        </authorList>
    </citation>
    <scope>NUCLEOTIDE SEQUENCE [LARGE SCALE GENOMIC DNA]</scope>
    <source>
        <strain evidence="1 2">DSM 41649</strain>
    </source>
</reference>
<dbReference type="EMBL" id="VIVR01000001">
    <property type="protein sequence ID" value="TWE18310.1"/>
    <property type="molecule type" value="Genomic_DNA"/>
</dbReference>
<gene>
    <name evidence="1" type="ORF">FB465_3376</name>
</gene>
<evidence type="ECO:0000313" key="1">
    <source>
        <dbReference type="EMBL" id="TWE18310.1"/>
    </source>
</evidence>
<evidence type="ECO:0000313" key="2">
    <source>
        <dbReference type="Proteomes" id="UP000318416"/>
    </source>
</evidence>
<name>A0A561ERS2_9ACTN</name>
<proteinExistence type="predicted"/>
<dbReference type="Proteomes" id="UP000318416">
    <property type="component" value="Unassembled WGS sequence"/>
</dbReference>
<comment type="caution">
    <text evidence="1">The sequence shown here is derived from an EMBL/GenBank/DDBJ whole genome shotgun (WGS) entry which is preliminary data.</text>
</comment>
<protein>
    <submittedName>
        <fullName evidence="1">Uncharacterized protein</fullName>
    </submittedName>
</protein>
<organism evidence="1 2">
    <name type="scientific">Kitasatospora atroaurantiaca</name>
    <dbReference type="NCBI Taxonomy" id="285545"/>
    <lineage>
        <taxon>Bacteria</taxon>
        <taxon>Bacillati</taxon>
        <taxon>Actinomycetota</taxon>
        <taxon>Actinomycetes</taxon>
        <taxon>Kitasatosporales</taxon>
        <taxon>Streptomycetaceae</taxon>
        <taxon>Kitasatospora</taxon>
    </lineage>
</organism>
<keyword evidence="2" id="KW-1185">Reference proteome</keyword>
<dbReference type="AlphaFoldDB" id="A0A561ERS2"/>